<keyword evidence="2" id="KW-1185">Reference proteome</keyword>
<sequence length="84" mass="9135">MIFLKPAISDSPRALPEKYTSKICLEGSALLSPVLLMTPSDPADHVCPWAPATGFCQSISQLPRLHHSLSCSTPKHLNMVFGVF</sequence>
<organism evidence="1 2">
    <name type="scientific">Hibiscus syriacus</name>
    <name type="common">Rose of Sharon</name>
    <dbReference type="NCBI Taxonomy" id="106335"/>
    <lineage>
        <taxon>Eukaryota</taxon>
        <taxon>Viridiplantae</taxon>
        <taxon>Streptophyta</taxon>
        <taxon>Embryophyta</taxon>
        <taxon>Tracheophyta</taxon>
        <taxon>Spermatophyta</taxon>
        <taxon>Magnoliopsida</taxon>
        <taxon>eudicotyledons</taxon>
        <taxon>Gunneridae</taxon>
        <taxon>Pentapetalae</taxon>
        <taxon>rosids</taxon>
        <taxon>malvids</taxon>
        <taxon>Malvales</taxon>
        <taxon>Malvaceae</taxon>
        <taxon>Malvoideae</taxon>
        <taxon>Hibiscus</taxon>
    </lineage>
</organism>
<reference evidence="1" key="1">
    <citation type="submission" date="2019-09" db="EMBL/GenBank/DDBJ databases">
        <title>Draft genome information of white flower Hibiscus syriacus.</title>
        <authorList>
            <person name="Kim Y.-M."/>
        </authorList>
    </citation>
    <scope>NUCLEOTIDE SEQUENCE [LARGE SCALE GENOMIC DNA]</scope>
    <source>
        <strain evidence="1">YM2019G1</strain>
    </source>
</reference>
<dbReference type="EMBL" id="VEPZ02000230">
    <property type="protein sequence ID" value="KAE8729361.1"/>
    <property type="molecule type" value="Genomic_DNA"/>
</dbReference>
<protein>
    <submittedName>
        <fullName evidence="1">Uncharacterized protein</fullName>
    </submittedName>
</protein>
<dbReference type="AlphaFoldDB" id="A0A6A3CPY2"/>
<dbReference type="Proteomes" id="UP000436088">
    <property type="component" value="Unassembled WGS sequence"/>
</dbReference>
<evidence type="ECO:0000313" key="2">
    <source>
        <dbReference type="Proteomes" id="UP000436088"/>
    </source>
</evidence>
<proteinExistence type="predicted"/>
<accession>A0A6A3CPY2</accession>
<comment type="caution">
    <text evidence="1">The sequence shown here is derived from an EMBL/GenBank/DDBJ whole genome shotgun (WGS) entry which is preliminary data.</text>
</comment>
<evidence type="ECO:0000313" key="1">
    <source>
        <dbReference type="EMBL" id="KAE8729361.1"/>
    </source>
</evidence>
<gene>
    <name evidence="1" type="ORF">F3Y22_tig00003721pilonHSYRG00367</name>
</gene>
<name>A0A6A3CPY2_HIBSY</name>